<gene>
    <name evidence="2" type="ORF">DEQ80_10715</name>
</gene>
<dbReference type="InterPro" id="IPR011041">
    <property type="entry name" value="Quinoprot_gluc/sorb_DH_b-prop"/>
</dbReference>
<dbReference type="EMBL" id="DPBP01000041">
    <property type="protein sequence ID" value="HCE18320.1"/>
    <property type="molecule type" value="Genomic_DNA"/>
</dbReference>
<dbReference type="PANTHER" id="PTHR19328:SF75">
    <property type="entry name" value="ALDOSE SUGAR DEHYDROGENASE YLII"/>
    <property type="match status" value="1"/>
</dbReference>
<dbReference type="SUPFAM" id="SSF50952">
    <property type="entry name" value="Soluble quinoprotein glucose dehydrogenase"/>
    <property type="match status" value="1"/>
</dbReference>
<dbReference type="InterPro" id="IPR012938">
    <property type="entry name" value="Glc/Sorbosone_DH"/>
</dbReference>
<dbReference type="Proteomes" id="UP000264141">
    <property type="component" value="Unassembled WGS sequence"/>
</dbReference>
<dbReference type="InterPro" id="IPR011042">
    <property type="entry name" value="6-blade_b-propeller_TolB-like"/>
</dbReference>
<feature type="domain" description="Glucose/Sorbosone dehydrogenase" evidence="1">
    <location>
        <begin position="90"/>
        <end position="421"/>
    </location>
</feature>
<dbReference type="Gene3D" id="2.120.10.30">
    <property type="entry name" value="TolB, C-terminal domain"/>
    <property type="match status" value="1"/>
</dbReference>
<dbReference type="OrthoDB" id="9770043at2"/>
<evidence type="ECO:0000313" key="2">
    <source>
        <dbReference type="EMBL" id="HCE18320.1"/>
    </source>
</evidence>
<dbReference type="PANTHER" id="PTHR19328">
    <property type="entry name" value="HEDGEHOG-INTERACTING PROTEIN"/>
    <property type="match status" value="1"/>
</dbReference>
<dbReference type="STRING" id="229919.GCA_001050195_00144"/>
<evidence type="ECO:0000259" key="1">
    <source>
        <dbReference type="Pfam" id="PF07995"/>
    </source>
</evidence>
<accession>A0A3D1JIB2</accession>
<dbReference type="Pfam" id="PF07995">
    <property type="entry name" value="GSDH"/>
    <property type="match status" value="1"/>
</dbReference>
<sequence>MLFVAACSPQLKPPADGGVPASTSGTAYPAASVPGSTAYPVASEAFPTATQGLPTATQSPTASPLAPVSENVTAFPDPRAFTWQTVASGLERPTDLAGAGEGRLLVLEQPGRVRLIVNGGLQAAPFLDITDRVGSQGNEQGLLGIALHPQFAENGFFYLDYTNRAGATVISRFQTLADGTRADPASEKILLTIDQPYANHNGGSLAFGPDGMLYIGTGDGGSAGDPQGNGQKLTTLLGKLLRIDVNGGDPYAIPADNPFADGQQGRKEIWAYGLRNPWRFSFDRLTGDLWIADVGQNAWEEINFQSAGAPGGVNYGWNFREGAHPYRGEPPAGLSLTDPVAEYPHPEGCSVTGGFVYRGEKLPEFFGIYLYGDYCNGRVWGLLRQPDGSWQSQLLFETGTYLSSFGEDVSGELYLLDQRSGSVLTLTRK</sequence>
<reference evidence="2 3" key="1">
    <citation type="journal article" date="2018" name="Nat. Biotechnol.">
        <title>A standardized bacterial taxonomy based on genome phylogeny substantially revises the tree of life.</title>
        <authorList>
            <person name="Parks D.H."/>
            <person name="Chuvochina M."/>
            <person name="Waite D.W."/>
            <person name="Rinke C."/>
            <person name="Skarshewski A."/>
            <person name="Chaumeil P.A."/>
            <person name="Hugenholtz P."/>
        </authorList>
    </citation>
    <scope>NUCLEOTIDE SEQUENCE [LARGE SCALE GENOMIC DNA]</scope>
    <source>
        <strain evidence="2">UBA8781</strain>
    </source>
</reference>
<proteinExistence type="predicted"/>
<comment type="caution">
    <text evidence="2">The sequence shown here is derived from an EMBL/GenBank/DDBJ whole genome shotgun (WGS) entry which is preliminary data.</text>
</comment>
<organism evidence="2 3">
    <name type="scientific">Anaerolinea thermolimosa</name>
    <dbReference type="NCBI Taxonomy" id="229919"/>
    <lineage>
        <taxon>Bacteria</taxon>
        <taxon>Bacillati</taxon>
        <taxon>Chloroflexota</taxon>
        <taxon>Anaerolineae</taxon>
        <taxon>Anaerolineales</taxon>
        <taxon>Anaerolineaceae</taxon>
        <taxon>Anaerolinea</taxon>
    </lineage>
</organism>
<protein>
    <submittedName>
        <fullName evidence="2">Glucose dehydrogenase</fullName>
    </submittedName>
</protein>
<name>A0A3D1JIB2_9CHLR</name>
<evidence type="ECO:0000313" key="3">
    <source>
        <dbReference type="Proteomes" id="UP000264141"/>
    </source>
</evidence>
<dbReference type="AlphaFoldDB" id="A0A3D1JIB2"/>